<evidence type="ECO:0000313" key="2">
    <source>
        <dbReference type="Proteomes" id="UP000593846"/>
    </source>
</evidence>
<accession>A0A7S6U5R6</accession>
<protein>
    <submittedName>
        <fullName evidence="1">Uncharacterized protein</fullName>
    </submittedName>
</protein>
<keyword evidence="2" id="KW-1185">Reference proteome</keyword>
<sequence>MSYSDFTLRKVKQTFGINTIEDQKFLPEIKPIAASATLTDFLAESLPLEDVLKGMISVSTIVSPHPNPPLVRGGNWILLFFVRSPFPIPHSPFPIPCSLLPPPYSLFPVPCSLI</sequence>
<dbReference type="Proteomes" id="UP000593846">
    <property type="component" value="Chromosome"/>
</dbReference>
<name>A0A7S6U5R6_9CYAN</name>
<gene>
    <name evidence="1" type="ORF">IM676_02580</name>
</gene>
<reference evidence="2" key="1">
    <citation type="submission" date="2020-10" db="EMBL/GenBank/DDBJ databases">
        <title>Genome-based taxonomic classification of the species Anabaenopsis elenkinii.</title>
        <authorList>
            <person name="Delbaje E."/>
            <person name="Andreote A.P.D."/>
            <person name="Pellegrinetti T.A."/>
            <person name="Cruz R.B."/>
            <person name="Branco L.H.Z."/>
            <person name="Fiore M.F."/>
        </authorList>
    </citation>
    <scope>NUCLEOTIDE SEQUENCE [LARGE SCALE GENOMIC DNA]</scope>
    <source>
        <strain evidence="2">CCIBt3563</strain>
    </source>
</reference>
<dbReference type="KEGG" id="aee:IM676_02580"/>
<dbReference type="AlphaFoldDB" id="A0A7S6U5R6"/>
<proteinExistence type="predicted"/>
<evidence type="ECO:0000313" key="1">
    <source>
        <dbReference type="EMBL" id="QOV24811.1"/>
    </source>
</evidence>
<organism evidence="1 2">
    <name type="scientific">Anabaenopsis elenkinii CCIBt3563</name>
    <dbReference type="NCBI Taxonomy" id="2779889"/>
    <lineage>
        <taxon>Bacteria</taxon>
        <taxon>Bacillati</taxon>
        <taxon>Cyanobacteriota</taxon>
        <taxon>Cyanophyceae</taxon>
        <taxon>Nostocales</taxon>
        <taxon>Nodulariaceae</taxon>
        <taxon>Anabaenopsis</taxon>
    </lineage>
</organism>
<dbReference type="EMBL" id="CP063311">
    <property type="protein sequence ID" value="QOV24811.1"/>
    <property type="molecule type" value="Genomic_DNA"/>
</dbReference>